<protein>
    <submittedName>
        <fullName evidence="2">Uncharacterized protein</fullName>
    </submittedName>
</protein>
<dbReference type="RefSeq" id="XP_011773483.1">
    <property type="nucleotide sequence ID" value="XM_011775181.1"/>
</dbReference>
<dbReference type="AlphaFoldDB" id="C9ZP68"/>
<dbReference type="Proteomes" id="UP000002316">
    <property type="component" value="Chromosome 5"/>
</dbReference>
<dbReference type="EMBL" id="FN554968">
    <property type="protein sequence ID" value="CBH11196.1"/>
    <property type="molecule type" value="Genomic_DNA"/>
</dbReference>
<reference evidence="3" key="1">
    <citation type="journal article" date="2010" name="PLoS Negl. Trop. Dis.">
        <title>The genome sequence of Trypanosoma brucei gambiense, causative agent of chronic human african trypanosomiasis.</title>
        <authorList>
            <person name="Jackson A.P."/>
            <person name="Sanders M."/>
            <person name="Berry A."/>
            <person name="McQuillan J."/>
            <person name="Aslett M.A."/>
            <person name="Quail M.A."/>
            <person name="Chukualim B."/>
            <person name="Capewell P."/>
            <person name="MacLeod A."/>
            <person name="Melville S.E."/>
            <person name="Gibson W."/>
            <person name="Barry J.D."/>
            <person name="Berriman M."/>
            <person name="Hertz-Fowler C."/>
        </authorList>
    </citation>
    <scope>NUCLEOTIDE SEQUENCE [LARGE SCALE GENOMIC DNA]</scope>
    <source>
        <strain evidence="3">MHOM/CI/86/DAL972</strain>
    </source>
</reference>
<keyword evidence="1" id="KW-1133">Transmembrane helix</keyword>
<sequence>MGASGIKQNKEDVFSLGEKRRCSRVFVLICLFPPFPLPFFFTVLPFNLFPPSFFGIYIYIIPIISERNDFPSSFLLLSFLCYSLSLASVTFLLFLLFPCMIYFHRFYLHH</sequence>
<dbReference type="GeneID" id="23861331"/>
<organism evidence="2 3">
    <name type="scientific">Trypanosoma brucei gambiense (strain MHOM/CI/86/DAL972)</name>
    <dbReference type="NCBI Taxonomy" id="679716"/>
    <lineage>
        <taxon>Eukaryota</taxon>
        <taxon>Discoba</taxon>
        <taxon>Euglenozoa</taxon>
        <taxon>Kinetoplastea</taxon>
        <taxon>Metakinetoplastina</taxon>
        <taxon>Trypanosomatida</taxon>
        <taxon>Trypanosomatidae</taxon>
        <taxon>Trypanosoma</taxon>
    </lineage>
</organism>
<keyword evidence="1" id="KW-0472">Membrane</keyword>
<feature type="transmembrane region" description="Helical" evidence="1">
    <location>
        <begin position="76"/>
        <end position="103"/>
    </location>
</feature>
<feature type="transmembrane region" description="Helical" evidence="1">
    <location>
        <begin position="25"/>
        <end position="42"/>
    </location>
</feature>
<dbReference type="KEGG" id="tbg:TbgDal_V3340"/>
<proteinExistence type="predicted"/>
<gene>
    <name evidence="2" type="ORF">TbgDal_V3340</name>
</gene>
<evidence type="ECO:0000256" key="1">
    <source>
        <dbReference type="SAM" id="Phobius"/>
    </source>
</evidence>
<accession>C9ZP68</accession>
<name>C9ZP68_TRYB9</name>
<keyword evidence="1" id="KW-0812">Transmembrane</keyword>
<evidence type="ECO:0000313" key="3">
    <source>
        <dbReference type="Proteomes" id="UP000002316"/>
    </source>
</evidence>
<evidence type="ECO:0000313" key="2">
    <source>
        <dbReference type="EMBL" id="CBH11196.1"/>
    </source>
</evidence>